<sequence length="136" mass="14309">MAVQAPRHLSHGFMVTEGDTVGGPVFLDEFGGCAQAAIVDTTMLGEFPRSDLTMCNYGFLPRKRARVTENQRVVRGPTATQGLLSVDVDVMGRVVGSAAASTSGRVANEATVSGDLLPRLNSHSAEIDAFVTLEGT</sequence>
<protein>
    <submittedName>
        <fullName evidence="1">Uncharacterized protein</fullName>
    </submittedName>
</protein>
<keyword evidence="2" id="KW-1185">Reference proteome</keyword>
<feature type="non-terminal residue" evidence="1">
    <location>
        <position position="1"/>
    </location>
</feature>
<name>A0A5J9TTK5_9POAL</name>
<evidence type="ECO:0000313" key="1">
    <source>
        <dbReference type="EMBL" id="TVU14702.1"/>
    </source>
</evidence>
<reference evidence="1 2" key="1">
    <citation type="journal article" date="2019" name="Sci. Rep.">
        <title>A high-quality genome of Eragrostis curvula grass provides insights into Poaceae evolution and supports new strategies to enhance forage quality.</title>
        <authorList>
            <person name="Carballo J."/>
            <person name="Santos B.A.C.M."/>
            <person name="Zappacosta D."/>
            <person name="Garbus I."/>
            <person name="Selva J.P."/>
            <person name="Gallo C.A."/>
            <person name="Diaz A."/>
            <person name="Albertini E."/>
            <person name="Caccamo M."/>
            <person name="Echenique V."/>
        </authorList>
    </citation>
    <scope>NUCLEOTIDE SEQUENCE [LARGE SCALE GENOMIC DNA]</scope>
    <source>
        <strain evidence="2">cv. Victoria</strain>
        <tissue evidence="1">Leaf</tissue>
    </source>
</reference>
<dbReference type="Gramene" id="TVU14702">
    <property type="protein sequence ID" value="TVU14702"/>
    <property type="gene ID" value="EJB05_38187"/>
</dbReference>
<accession>A0A5J9TTK5</accession>
<dbReference type="OrthoDB" id="692358at2759"/>
<dbReference type="Proteomes" id="UP000324897">
    <property type="component" value="Unassembled WGS sequence"/>
</dbReference>
<evidence type="ECO:0000313" key="2">
    <source>
        <dbReference type="Proteomes" id="UP000324897"/>
    </source>
</evidence>
<comment type="caution">
    <text evidence="1">The sequence shown here is derived from an EMBL/GenBank/DDBJ whole genome shotgun (WGS) entry which is preliminary data.</text>
</comment>
<organism evidence="1 2">
    <name type="scientific">Eragrostis curvula</name>
    <name type="common">weeping love grass</name>
    <dbReference type="NCBI Taxonomy" id="38414"/>
    <lineage>
        <taxon>Eukaryota</taxon>
        <taxon>Viridiplantae</taxon>
        <taxon>Streptophyta</taxon>
        <taxon>Embryophyta</taxon>
        <taxon>Tracheophyta</taxon>
        <taxon>Spermatophyta</taxon>
        <taxon>Magnoliopsida</taxon>
        <taxon>Liliopsida</taxon>
        <taxon>Poales</taxon>
        <taxon>Poaceae</taxon>
        <taxon>PACMAD clade</taxon>
        <taxon>Chloridoideae</taxon>
        <taxon>Eragrostideae</taxon>
        <taxon>Eragrostidinae</taxon>
        <taxon>Eragrostis</taxon>
    </lineage>
</organism>
<dbReference type="AlphaFoldDB" id="A0A5J9TTK5"/>
<gene>
    <name evidence="1" type="ORF">EJB05_38187</name>
</gene>
<proteinExistence type="predicted"/>
<dbReference type="EMBL" id="RWGY01000031">
    <property type="protein sequence ID" value="TVU14702.1"/>
    <property type="molecule type" value="Genomic_DNA"/>
</dbReference>